<reference evidence="1" key="1">
    <citation type="journal article" date="2013" name="Nature">
        <title>Draft genome of the wheat A-genome progenitor Triticum urartu.</title>
        <authorList>
            <person name="Ling H.Q."/>
            <person name="Zhao S."/>
            <person name="Liu D."/>
            <person name="Wang J."/>
            <person name="Sun H."/>
            <person name="Zhang C."/>
            <person name="Fan H."/>
            <person name="Li D."/>
            <person name="Dong L."/>
            <person name="Tao Y."/>
            <person name="Gao C."/>
            <person name="Wu H."/>
            <person name="Li Y."/>
            <person name="Cui Y."/>
            <person name="Guo X."/>
            <person name="Zheng S."/>
            <person name="Wang B."/>
            <person name="Yu K."/>
            <person name="Liang Q."/>
            <person name="Yang W."/>
            <person name="Lou X."/>
            <person name="Chen J."/>
            <person name="Feng M."/>
            <person name="Jian J."/>
            <person name="Zhang X."/>
            <person name="Luo G."/>
            <person name="Jiang Y."/>
            <person name="Liu J."/>
            <person name="Wang Z."/>
            <person name="Sha Y."/>
            <person name="Zhang B."/>
            <person name="Wu H."/>
            <person name="Tang D."/>
            <person name="Shen Q."/>
            <person name="Xue P."/>
            <person name="Zou S."/>
            <person name="Wang X."/>
            <person name="Liu X."/>
            <person name="Wang F."/>
            <person name="Yang Y."/>
            <person name="An X."/>
            <person name="Dong Z."/>
            <person name="Zhang K."/>
            <person name="Zhang X."/>
            <person name="Luo M.C."/>
            <person name="Dvorak J."/>
            <person name="Tong Y."/>
            <person name="Wang J."/>
            <person name="Yang H."/>
            <person name="Li Z."/>
            <person name="Wang D."/>
            <person name="Zhang A."/>
            <person name="Wang J."/>
        </authorList>
    </citation>
    <scope>NUCLEOTIDE SEQUENCE</scope>
</reference>
<proteinExistence type="predicted"/>
<organism evidence="1">
    <name type="scientific">Triticum urartu</name>
    <name type="common">Red wild einkorn</name>
    <name type="synonym">Crithodium urartu</name>
    <dbReference type="NCBI Taxonomy" id="4572"/>
    <lineage>
        <taxon>Eukaryota</taxon>
        <taxon>Viridiplantae</taxon>
        <taxon>Streptophyta</taxon>
        <taxon>Embryophyta</taxon>
        <taxon>Tracheophyta</taxon>
        <taxon>Spermatophyta</taxon>
        <taxon>Magnoliopsida</taxon>
        <taxon>Liliopsida</taxon>
        <taxon>Poales</taxon>
        <taxon>Poaceae</taxon>
        <taxon>BOP clade</taxon>
        <taxon>Pooideae</taxon>
        <taxon>Triticodae</taxon>
        <taxon>Triticeae</taxon>
        <taxon>Triticinae</taxon>
        <taxon>Triticum</taxon>
    </lineage>
</organism>
<name>M7ZBU6_TRIUA</name>
<dbReference type="EMBL" id="KD285284">
    <property type="protein sequence ID" value="EMS45549.1"/>
    <property type="molecule type" value="Genomic_DNA"/>
</dbReference>
<dbReference type="AlphaFoldDB" id="M7ZBU6"/>
<gene>
    <name evidence="1" type="ORF">TRIUR3_22867</name>
</gene>
<sequence>MAPRADKTGPSASAMAACSGDGVAMFDAASASWTSAPGLDGSVDVGYDKKNVWVVCVVIDHPSSRTGPHVGPREEGRTRACTTSEPMKFMCMDCVRPAVADRSILLL</sequence>
<protein>
    <submittedName>
        <fullName evidence="1">Uncharacterized protein</fullName>
    </submittedName>
</protein>
<dbReference type="PROSITE" id="PS51257">
    <property type="entry name" value="PROKAR_LIPOPROTEIN"/>
    <property type="match status" value="1"/>
</dbReference>
<dbReference type="OMA" id="CVVIDHP"/>
<evidence type="ECO:0000313" key="1">
    <source>
        <dbReference type="EMBL" id="EMS45549.1"/>
    </source>
</evidence>
<accession>M7ZBU6</accession>